<keyword evidence="17" id="KW-0670">Pyruvate</keyword>
<dbReference type="CDD" id="cd02008">
    <property type="entry name" value="TPP_IOR_alpha"/>
    <property type="match status" value="1"/>
</dbReference>
<dbReference type="GO" id="GO:0043805">
    <property type="term" value="F:indolepyruvate ferredoxin oxidoreductase activity"/>
    <property type="evidence" value="ECO:0007669"/>
    <property type="project" value="UniProtKB-UniRule"/>
</dbReference>
<comment type="caution">
    <text evidence="17">The sequence shown here is derived from an EMBL/GenBank/DDBJ whole genome shotgun (WGS) entry which is preliminary data.</text>
</comment>
<dbReference type="Gene3D" id="3.40.50.970">
    <property type="match status" value="2"/>
</dbReference>
<comment type="catalytic activity">
    <reaction evidence="13 14">
        <text>indole-3-pyruvate + 2 oxidized [2Fe-2S]-[ferredoxin] + CoA = (indol-3-yl)acetyl-CoA + 2 reduced [2Fe-2S]-[ferredoxin] + CO2 + H(+)</text>
        <dbReference type="Rhea" id="RHEA:12645"/>
        <dbReference type="Rhea" id="RHEA-COMP:10000"/>
        <dbReference type="Rhea" id="RHEA-COMP:10001"/>
        <dbReference type="ChEBI" id="CHEBI:15378"/>
        <dbReference type="ChEBI" id="CHEBI:16526"/>
        <dbReference type="ChEBI" id="CHEBI:17640"/>
        <dbReference type="ChEBI" id="CHEBI:33737"/>
        <dbReference type="ChEBI" id="CHEBI:33738"/>
        <dbReference type="ChEBI" id="CHEBI:57271"/>
        <dbReference type="ChEBI" id="CHEBI:57287"/>
        <dbReference type="EC" id="1.2.7.8"/>
    </reaction>
</comment>
<dbReference type="FunFam" id="3.40.50.970:FF:000039">
    <property type="entry name" value="Indolepyruvate oxidoreductase subunit IorA"/>
    <property type="match status" value="1"/>
</dbReference>
<dbReference type="EC" id="1.2.7.8" evidence="3 14"/>
<dbReference type="Pfam" id="PF02775">
    <property type="entry name" value="TPP_enzyme_C"/>
    <property type="match status" value="1"/>
</dbReference>
<dbReference type="InterPro" id="IPR002880">
    <property type="entry name" value="Pyrv_Fd/Flavodoxin_OxRdtase_N"/>
</dbReference>
<keyword evidence="6 14" id="KW-0004">4Fe-4S</keyword>
<dbReference type="PIRSF" id="PIRSF006439">
    <property type="entry name" value="Indolepyruvate_ferr_oxidored"/>
    <property type="match status" value="1"/>
</dbReference>
<evidence type="ECO:0000256" key="8">
    <source>
        <dbReference type="ARBA" id="ARBA00022982"/>
    </source>
</evidence>
<evidence type="ECO:0000256" key="5">
    <source>
        <dbReference type="ARBA" id="ARBA00022448"/>
    </source>
</evidence>
<comment type="function">
    <text evidence="1 14">Catalyzes the ferredoxin-dependent oxidative decarboxylation of arylpyruvates.</text>
</comment>
<dbReference type="GO" id="GO:0051539">
    <property type="term" value="F:4 iron, 4 sulfur cluster binding"/>
    <property type="evidence" value="ECO:0007669"/>
    <property type="project" value="UniProtKB-UniRule"/>
</dbReference>
<keyword evidence="8 14" id="KW-0249">Electron transport</keyword>
<evidence type="ECO:0000256" key="7">
    <source>
        <dbReference type="ARBA" id="ARBA00022723"/>
    </source>
</evidence>
<dbReference type="SUPFAM" id="SSF52518">
    <property type="entry name" value="Thiamin diphosphate-binding fold (THDP-binding)"/>
    <property type="match status" value="2"/>
</dbReference>
<keyword evidence="10 14" id="KW-0408">Iron</keyword>
<dbReference type="OrthoDB" id="9803617at2"/>
<evidence type="ECO:0000259" key="15">
    <source>
        <dbReference type="Pfam" id="PF01855"/>
    </source>
</evidence>
<dbReference type="InterPro" id="IPR011766">
    <property type="entry name" value="TPP_enzyme_TPP-bd"/>
</dbReference>
<keyword evidence="9 14" id="KW-0560">Oxidoreductase</keyword>
<dbReference type="PANTHER" id="PTHR43710:SF7">
    <property type="entry name" value="INDOLEPYRUVATE OXIDOREDUCTASE SUBUNIT IORA"/>
    <property type="match status" value="1"/>
</dbReference>
<name>A0A177E8V7_9BACT</name>
<organism evidence="17 18">
    <name type="scientific">Thermodesulfatator autotrophicus</name>
    <dbReference type="NCBI Taxonomy" id="1795632"/>
    <lineage>
        <taxon>Bacteria</taxon>
        <taxon>Pseudomonadati</taxon>
        <taxon>Thermodesulfobacteriota</taxon>
        <taxon>Thermodesulfobacteria</taxon>
        <taxon>Thermodesulfobacteriales</taxon>
        <taxon>Thermodesulfatatoraceae</taxon>
        <taxon>Thermodesulfatator</taxon>
    </lineage>
</organism>
<accession>A0A177E8V7</accession>
<comment type="cofactor">
    <cofactor evidence="14">
        <name>[4Fe-4S] cluster</name>
        <dbReference type="ChEBI" id="CHEBI:49883"/>
    </cofactor>
    <text evidence="14">Binds 2 [4Fe-4S] clusters. In this family the first cluster has a non-standard and varying [4Fe-4S] binding motif CX(2)CX(2)CX(4-5)CP.</text>
</comment>
<evidence type="ECO:0000256" key="13">
    <source>
        <dbReference type="ARBA" id="ARBA00048332"/>
    </source>
</evidence>
<keyword evidence="5 14" id="KW-0813">Transport</keyword>
<dbReference type="AlphaFoldDB" id="A0A177E8V7"/>
<dbReference type="PANTHER" id="PTHR43710">
    <property type="entry name" value="2-HYDROXYACYL-COA LYASE"/>
    <property type="match status" value="1"/>
</dbReference>
<dbReference type="NCBIfam" id="TIGR03336">
    <property type="entry name" value="IOR_alpha"/>
    <property type="match status" value="1"/>
</dbReference>
<dbReference type="Proteomes" id="UP000076964">
    <property type="component" value="Unassembled WGS sequence"/>
</dbReference>
<dbReference type="RefSeq" id="WP_068541715.1">
    <property type="nucleotide sequence ID" value="NZ_LSFI01000017.1"/>
</dbReference>
<protein>
    <recommendedName>
        <fullName evidence="4 14">Indolepyruvate oxidoreductase subunit IorA</fullName>
        <shortName evidence="14">IOR</shortName>
        <ecNumber evidence="3 14">1.2.7.8</ecNumber>
    </recommendedName>
    <alternativeName>
        <fullName evidence="12 14">Indolepyruvate ferredoxin oxidoreductase subunit alpha</fullName>
    </alternativeName>
</protein>
<evidence type="ECO:0000256" key="3">
    <source>
        <dbReference type="ARBA" id="ARBA00012812"/>
    </source>
</evidence>
<comment type="subunit">
    <text evidence="2">Heterodimer of the IorA and IorB subunits.</text>
</comment>
<dbReference type="GO" id="GO:0044281">
    <property type="term" value="P:small molecule metabolic process"/>
    <property type="evidence" value="ECO:0007669"/>
    <property type="project" value="UniProtKB-ARBA"/>
</dbReference>
<dbReference type="Gene3D" id="3.40.50.920">
    <property type="match status" value="1"/>
</dbReference>
<evidence type="ECO:0000256" key="4">
    <source>
        <dbReference type="ARBA" id="ARBA00017710"/>
    </source>
</evidence>
<dbReference type="InterPro" id="IPR029061">
    <property type="entry name" value="THDP-binding"/>
</dbReference>
<evidence type="ECO:0000256" key="14">
    <source>
        <dbReference type="PIRNR" id="PIRNR006439"/>
    </source>
</evidence>
<evidence type="ECO:0000313" key="17">
    <source>
        <dbReference type="EMBL" id="OAG27921.1"/>
    </source>
</evidence>
<evidence type="ECO:0000259" key="16">
    <source>
        <dbReference type="Pfam" id="PF02775"/>
    </source>
</evidence>
<dbReference type="EMBL" id="LSFI01000017">
    <property type="protein sequence ID" value="OAG27921.1"/>
    <property type="molecule type" value="Genomic_DNA"/>
</dbReference>
<dbReference type="CDD" id="cd07034">
    <property type="entry name" value="TPP_PYR_PFOR_IOR-alpha_like"/>
    <property type="match status" value="1"/>
</dbReference>
<keyword evidence="18" id="KW-1185">Reference proteome</keyword>
<sequence>MHPLVEAKPGQKLLLLGNEAIVRGALEAGLKIGAAYPGTPSSEIGNNLFQIQHELPGLYFEFSTNEKVATEVAAAAAASGLRSLTCMKHVGLNVAADALMTLAYIGVQGGMVIVVADDPSCHSSQNEQDSRYYARLSGLPLLEPATPEEAYQMTRFAFELSEKLELPVLLRTTTRVSHARGVVKVGEMPSYDKPVKGKFEKDIRRWVPIPAVARERHKVLLEKMKEAETLAESASWNFVYGNGTLGIITSSVAANYVYDAFQELNIDEKIRVLTLGFTHPWPTKLIAEFLSQVEKVLVVEELEPYLEEAARVVAQREGFKVDILGKYSGHLPRYFEFDPGQVKEAIARAFSLDLPQPETPDVSWVPDLPPRPPTLCPGCPHRETYNVIKDVLKDLGQLENTIFPTDIGCYTLGILPPIQMADYLICMGSSVGSPCGFSVATDQRIVSFIGDSTFFHAGLSPLASAVFNKHNFTLVVLDNETTAMTGHQPVPSQELRPKVLEDRPRIDIAEVVKALGVKNVVTINPYQKEKAKEAVRPILEKNELSVIIAKAPCVLYRARLAKKK</sequence>
<evidence type="ECO:0000256" key="9">
    <source>
        <dbReference type="ARBA" id="ARBA00023002"/>
    </source>
</evidence>
<reference evidence="17 18" key="1">
    <citation type="submission" date="2016-02" db="EMBL/GenBank/DDBJ databases">
        <title>Draft genome sequence of Thermodesulfatator sp. S606.</title>
        <authorList>
            <person name="Lai Q."/>
            <person name="Cao J."/>
            <person name="Dupont S."/>
            <person name="Shao Z."/>
            <person name="Jebbar M."/>
            <person name="Alain K."/>
        </authorList>
    </citation>
    <scope>NUCLEOTIDE SEQUENCE [LARGE SCALE GENOMIC DNA]</scope>
    <source>
        <strain evidence="17 18">S606</strain>
    </source>
</reference>
<evidence type="ECO:0000313" key="18">
    <source>
        <dbReference type="Proteomes" id="UP000076964"/>
    </source>
</evidence>
<evidence type="ECO:0000256" key="11">
    <source>
        <dbReference type="ARBA" id="ARBA00023014"/>
    </source>
</evidence>
<dbReference type="Pfam" id="PF01855">
    <property type="entry name" value="POR_N"/>
    <property type="match status" value="1"/>
</dbReference>
<proteinExistence type="predicted"/>
<dbReference type="SUPFAM" id="SSF52922">
    <property type="entry name" value="TK C-terminal domain-like"/>
    <property type="match status" value="1"/>
</dbReference>
<keyword evidence="7 14" id="KW-0479">Metal-binding</keyword>
<gene>
    <name evidence="17" type="ORF">TH606_04625</name>
</gene>
<evidence type="ECO:0000256" key="10">
    <source>
        <dbReference type="ARBA" id="ARBA00023004"/>
    </source>
</evidence>
<keyword evidence="11 14" id="KW-0411">Iron-sulfur</keyword>
<feature type="domain" description="Pyruvate flavodoxin/ferredoxin oxidoreductase pyrimidine binding" evidence="15">
    <location>
        <begin position="24"/>
        <end position="188"/>
    </location>
</feature>
<dbReference type="STRING" id="1795632.TH606_04625"/>
<dbReference type="GO" id="GO:0046872">
    <property type="term" value="F:metal ion binding"/>
    <property type="evidence" value="ECO:0007669"/>
    <property type="project" value="UniProtKB-UniRule"/>
</dbReference>
<evidence type="ECO:0000256" key="6">
    <source>
        <dbReference type="ARBA" id="ARBA00022485"/>
    </source>
</evidence>
<dbReference type="InterPro" id="IPR009014">
    <property type="entry name" value="Transketo_C/PFOR_II"/>
</dbReference>
<evidence type="ECO:0000256" key="2">
    <source>
        <dbReference type="ARBA" id="ARBA00011238"/>
    </source>
</evidence>
<evidence type="ECO:0000256" key="1">
    <source>
        <dbReference type="ARBA" id="ARBA00002995"/>
    </source>
</evidence>
<evidence type="ECO:0000256" key="12">
    <source>
        <dbReference type="ARBA" id="ARBA00030514"/>
    </source>
</evidence>
<feature type="domain" description="Thiamine pyrophosphate enzyme TPP-binding" evidence="16">
    <location>
        <begin position="406"/>
        <end position="548"/>
    </location>
</feature>
<dbReference type="InterPro" id="IPR045025">
    <property type="entry name" value="HACL1-like"/>
</dbReference>
<dbReference type="InterPro" id="IPR017721">
    <property type="entry name" value="IorA"/>
</dbReference>
<dbReference type="GO" id="GO:0030976">
    <property type="term" value="F:thiamine pyrophosphate binding"/>
    <property type="evidence" value="ECO:0007669"/>
    <property type="project" value="InterPro"/>
</dbReference>